<feature type="region of interest" description="Disordered" evidence="1">
    <location>
        <begin position="15"/>
        <end position="67"/>
    </location>
</feature>
<organism evidence="2">
    <name type="scientific">uncultured Rubrobacteraceae bacterium</name>
    <dbReference type="NCBI Taxonomy" id="349277"/>
    <lineage>
        <taxon>Bacteria</taxon>
        <taxon>Bacillati</taxon>
        <taxon>Actinomycetota</taxon>
        <taxon>Rubrobacteria</taxon>
        <taxon>Rubrobacterales</taxon>
        <taxon>Rubrobacteraceae</taxon>
        <taxon>environmental samples</taxon>
    </lineage>
</organism>
<feature type="compositionally biased region" description="Basic and acidic residues" evidence="1">
    <location>
        <begin position="58"/>
        <end position="67"/>
    </location>
</feature>
<feature type="compositionally biased region" description="Gly residues" evidence="1">
    <location>
        <begin position="30"/>
        <end position="41"/>
    </location>
</feature>
<name>A0A6J4QNW8_9ACTN</name>
<dbReference type="AlphaFoldDB" id="A0A6J4QNW8"/>
<reference evidence="2" key="1">
    <citation type="submission" date="2020-02" db="EMBL/GenBank/DDBJ databases">
        <authorList>
            <person name="Meier V. D."/>
        </authorList>
    </citation>
    <scope>NUCLEOTIDE SEQUENCE</scope>
    <source>
        <strain evidence="2">AVDCRST_MAG14</strain>
    </source>
</reference>
<evidence type="ECO:0000313" key="2">
    <source>
        <dbReference type="EMBL" id="CAA9449304.1"/>
    </source>
</evidence>
<protein>
    <submittedName>
        <fullName evidence="2">Uncharacterized protein</fullName>
    </submittedName>
</protein>
<proteinExistence type="predicted"/>
<evidence type="ECO:0000256" key="1">
    <source>
        <dbReference type="SAM" id="MobiDB-lite"/>
    </source>
</evidence>
<sequence length="67" mass="6544">EKKASCPLCGRFCTDPRTGGVRRGSRRTGAGAGGAGGGSAGARGPDTDRTAGAGGPDANRRGDREAV</sequence>
<gene>
    <name evidence="2" type="ORF">AVDCRST_MAG14-727</name>
</gene>
<accession>A0A6J4QNW8</accession>
<feature type="non-terminal residue" evidence="2">
    <location>
        <position position="67"/>
    </location>
</feature>
<feature type="non-terminal residue" evidence="2">
    <location>
        <position position="1"/>
    </location>
</feature>
<dbReference type="EMBL" id="CADCVG010000031">
    <property type="protein sequence ID" value="CAA9449304.1"/>
    <property type="molecule type" value="Genomic_DNA"/>
</dbReference>